<dbReference type="EMBL" id="JAEMHK010000014">
    <property type="protein sequence ID" value="MBJ6801875.1"/>
    <property type="molecule type" value="Genomic_DNA"/>
</dbReference>
<proteinExistence type="predicted"/>
<feature type="transmembrane region" description="Helical" evidence="1">
    <location>
        <begin position="12"/>
        <end position="34"/>
    </location>
</feature>
<gene>
    <name evidence="2" type="ORF">JFN90_17245</name>
</gene>
<organism evidence="2 3">
    <name type="scientific">Geomonas propionica</name>
    <dbReference type="NCBI Taxonomy" id="2798582"/>
    <lineage>
        <taxon>Bacteria</taxon>
        <taxon>Pseudomonadati</taxon>
        <taxon>Thermodesulfobacteriota</taxon>
        <taxon>Desulfuromonadia</taxon>
        <taxon>Geobacterales</taxon>
        <taxon>Geobacteraceae</taxon>
        <taxon>Geomonas</taxon>
    </lineage>
</organism>
<sequence>MSTVRNENGIALVTALLFTLISLGIMMALLTIVIQGTQVSAANKAYKNATEAGYGAVDLVTKDIFPTILSSAFDQRYQDNMLDKVGMALSSGNPCLTQKMTTSTSSVNWSNCSALATTPLPKEAPDLTFTLKAADGSAGFKIFTKIVDTKCGGDTSAGQLCTNSDTSGIDYLDVGGGVTAGSGSVTPQHKPAYFRLEVQSERAVNPKEKAQMSVLYGY</sequence>
<reference evidence="2 3" key="1">
    <citation type="submission" date="2020-12" db="EMBL/GenBank/DDBJ databases">
        <title>Geomonas sp. Red259, isolated from paddy soil.</title>
        <authorList>
            <person name="Xu Z."/>
            <person name="Zhang Z."/>
            <person name="Masuda Y."/>
            <person name="Itoh H."/>
            <person name="Senoo K."/>
        </authorList>
    </citation>
    <scope>NUCLEOTIDE SEQUENCE [LARGE SCALE GENOMIC DNA]</scope>
    <source>
        <strain evidence="2 3">Red259</strain>
    </source>
</reference>
<protein>
    <submittedName>
        <fullName evidence="2">Pilus assembly protein PilX</fullName>
    </submittedName>
</protein>
<evidence type="ECO:0000313" key="3">
    <source>
        <dbReference type="Proteomes" id="UP000641025"/>
    </source>
</evidence>
<keyword evidence="1" id="KW-0472">Membrane</keyword>
<dbReference type="RefSeq" id="WP_199396359.1">
    <property type="nucleotide sequence ID" value="NZ_JAEMHK010000014.1"/>
</dbReference>
<keyword evidence="1" id="KW-1133">Transmembrane helix</keyword>
<keyword evidence="3" id="KW-1185">Reference proteome</keyword>
<name>A0ABS0YWK4_9BACT</name>
<evidence type="ECO:0000313" key="2">
    <source>
        <dbReference type="EMBL" id="MBJ6801875.1"/>
    </source>
</evidence>
<accession>A0ABS0YWK4</accession>
<comment type="caution">
    <text evidence="2">The sequence shown here is derived from an EMBL/GenBank/DDBJ whole genome shotgun (WGS) entry which is preliminary data.</text>
</comment>
<dbReference type="Proteomes" id="UP000641025">
    <property type="component" value="Unassembled WGS sequence"/>
</dbReference>
<keyword evidence="1" id="KW-0812">Transmembrane</keyword>
<evidence type="ECO:0000256" key="1">
    <source>
        <dbReference type="SAM" id="Phobius"/>
    </source>
</evidence>